<sequence length="144" mass="16268">MAEFCRLVLDRPSVFFPVERFEAETNLFSAPEMGGERKFYGPTKWAVVVFRTLRGIKRLKENSKRKKLRIGPKELASIFFDGKVDPSKKNVLLCWLAFGGCFSKAIVTAKKQDTFSRSSVMLRGSVRFTGKDLMEVGASFSKAN</sequence>
<protein>
    <submittedName>
        <fullName evidence="1">Uncharacterized protein</fullName>
    </submittedName>
</protein>
<dbReference type="EMBL" id="LGRX02005539">
    <property type="protein sequence ID" value="KAK3278263.1"/>
    <property type="molecule type" value="Genomic_DNA"/>
</dbReference>
<proteinExistence type="predicted"/>
<name>A0AAE0GHS3_9CHLO</name>
<dbReference type="AlphaFoldDB" id="A0AAE0GHS3"/>
<evidence type="ECO:0000313" key="1">
    <source>
        <dbReference type="EMBL" id="KAK3278263.1"/>
    </source>
</evidence>
<dbReference type="Proteomes" id="UP001190700">
    <property type="component" value="Unassembled WGS sequence"/>
</dbReference>
<gene>
    <name evidence="1" type="ORF">CYMTET_13792</name>
</gene>
<accession>A0AAE0GHS3</accession>
<evidence type="ECO:0000313" key="2">
    <source>
        <dbReference type="Proteomes" id="UP001190700"/>
    </source>
</evidence>
<comment type="caution">
    <text evidence="1">The sequence shown here is derived from an EMBL/GenBank/DDBJ whole genome shotgun (WGS) entry which is preliminary data.</text>
</comment>
<keyword evidence="2" id="KW-1185">Reference proteome</keyword>
<reference evidence="1 2" key="1">
    <citation type="journal article" date="2015" name="Genome Biol. Evol.">
        <title>Comparative Genomics of a Bacterivorous Green Alga Reveals Evolutionary Causalities and Consequences of Phago-Mixotrophic Mode of Nutrition.</title>
        <authorList>
            <person name="Burns J.A."/>
            <person name="Paasch A."/>
            <person name="Narechania A."/>
            <person name="Kim E."/>
        </authorList>
    </citation>
    <scope>NUCLEOTIDE SEQUENCE [LARGE SCALE GENOMIC DNA]</scope>
    <source>
        <strain evidence="1 2">PLY_AMNH</strain>
    </source>
</reference>
<organism evidence="1 2">
    <name type="scientific">Cymbomonas tetramitiformis</name>
    <dbReference type="NCBI Taxonomy" id="36881"/>
    <lineage>
        <taxon>Eukaryota</taxon>
        <taxon>Viridiplantae</taxon>
        <taxon>Chlorophyta</taxon>
        <taxon>Pyramimonadophyceae</taxon>
        <taxon>Pyramimonadales</taxon>
        <taxon>Pyramimonadaceae</taxon>
        <taxon>Cymbomonas</taxon>
    </lineage>
</organism>